<proteinExistence type="predicted"/>
<comment type="caution">
    <text evidence="1">The sequence shown here is derived from an EMBL/GenBank/DDBJ whole genome shotgun (WGS) entry which is preliminary data.</text>
</comment>
<reference evidence="1" key="1">
    <citation type="submission" date="2017-02" db="EMBL/GenBank/DDBJ databases">
        <title>Delving into the versatile metabolic prowess of the omnipresent phylum Bacteroidetes.</title>
        <authorList>
            <person name="Nobu M.K."/>
            <person name="Mei R."/>
            <person name="Narihiro T."/>
            <person name="Kuroda K."/>
            <person name="Liu W.-T."/>
        </authorList>
    </citation>
    <scope>NUCLEOTIDE SEQUENCE</scope>
    <source>
        <strain evidence="1">ADurb.Bin160</strain>
    </source>
</reference>
<accession>A0A1V5ZJG4</accession>
<dbReference type="AlphaFoldDB" id="A0A1V5ZJG4"/>
<dbReference type="Proteomes" id="UP000485621">
    <property type="component" value="Unassembled WGS sequence"/>
</dbReference>
<organism evidence="1">
    <name type="scientific">candidate division CPR1 bacterium ADurb.Bin160</name>
    <dbReference type="NCBI Taxonomy" id="1852826"/>
    <lineage>
        <taxon>Bacteria</taxon>
        <taxon>candidate division CPR1</taxon>
    </lineage>
</organism>
<dbReference type="EMBL" id="MWDB01000047">
    <property type="protein sequence ID" value="OQB40350.1"/>
    <property type="molecule type" value="Genomic_DNA"/>
</dbReference>
<gene>
    <name evidence="1" type="ORF">BWY04_01357</name>
</gene>
<evidence type="ECO:0000313" key="1">
    <source>
        <dbReference type="EMBL" id="OQB40350.1"/>
    </source>
</evidence>
<protein>
    <submittedName>
        <fullName evidence="1">Uncharacterized protein</fullName>
    </submittedName>
</protein>
<sequence>MKEGELYFEVISSNNEYYFYVIKIKKNKLEPESEKLLVISYSTLKNYNIFSEIIDFNTVWNYSSVKYDFIKMQIIDKSSSEKTFFYEFDKEWFLKNKQKILSYMNSTYYSSSKKSFPRLVHHIEKLNNPSPKKIFFNNIISTIVKYISKTIKYISTAKKFKQMEKVVLDFLVCAIIYIDKKITNLNRFLTTLKIKI</sequence>
<name>A0A1V5ZJG4_9BACT</name>